<dbReference type="InterPro" id="IPR036390">
    <property type="entry name" value="WH_DNA-bd_sf"/>
</dbReference>
<dbReference type="PRINTS" id="PR00039">
    <property type="entry name" value="HTHLYSR"/>
</dbReference>
<dbReference type="InterPro" id="IPR037402">
    <property type="entry name" value="YidZ_PBP2"/>
</dbReference>
<protein>
    <submittedName>
        <fullName evidence="6">LysR family transcriptional regulator</fullName>
    </submittedName>
</protein>
<evidence type="ECO:0000256" key="3">
    <source>
        <dbReference type="ARBA" id="ARBA00023125"/>
    </source>
</evidence>
<dbReference type="InterPro" id="IPR000847">
    <property type="entry name" value="LysR_HTH_N"/>
</dbReference>
<keyword evidence="4" id="KW-0804">Transcription</keyword>
<dbReference type="EMBL" id="JAUZEE010000005">
    <property type="protein sequence ID" value="MDP4301211.1"/>
    <property type="molecule type" value="Genomic_DNA"/>
</dbReference>
<dbReference type="PANTHER" id="PTHR30118:SF6">
    <property type="entry name" value="HTH-TYPE TRANSCRIPTIONAL REGULATOR LEUO"/>
    <property type="match status" value="1"/>
</dbReference>
<reference evidence="6 7" key="1">
    <citation type="submission" date="2023-08" db="EMBL/GenBank/DDBJ databases">
        <authorList>
            <person name="Roldan D.M."/>
            <person name="Menes R.J."/>
        </authorList>
    </citation>
    <scope>NUCLEOTIDE SEQUENCE [LARGE SCALE GENOMIC DNA]</scope>
    <source>
        <strain evidence="6 7">CCM 2812</strain>
    </source>
</reference>
<comment type="caution">
    <text evidence="6">The sequence shown here is derived from an EMBL/GenBank/DDBJ whole genome shotgun (WGS) entry which is preliminary data.</text>
</comment>
<dbReference type="PANTHER" id="PTHR30118">
    <property type="entry name" value="HTH-TYPE TRANSCRIPTIONAL REGULATOR LEUO-RELATED"/>
    <property type="match status" value="1"/>
</dbReference>
<dbReference type="PROSITE" id="PS50931">
    <property type="entry name" value="HTH_LYSR"/>
    <property type="match status" value="1"/>
</dbReference>
<evidence type="ECO:0000313" key="6">
    <source>
        <dbReference type="EMBL" id="MDP4301211.1"/>
    </source>
</evidence>
<dbReference type="Pfam" id="PF00126">
    <property type="entry name" value="HTH_1"/>
    <property type="match status" value="1"/>
</dbReference>
<accession>A0ABT9G484</accession>
<dbReference type="CDD" id="cd08417">
    <property type="entry name" value="PBP2_Nitroaromatics_like"/>
    <property type="match status" value="1"/>
</dbReference>
<sequence length="306" mass="33824">MSEPDHLDLDGRLLQLLVTVLDSGSVTAAAQRLGVTQSAVSHGLDRLRAIVGDALFVKAGRGIAPTERARALAGQARELLAGLQRFAEPARFDPASLRGEITIAANELQCHLLLPPLLLRLREAAPGLLLRILPSRVPGLELLRDDDCQLVISPRPPDSRDVKQKRLFADRYRVWFDAAQREAPATLADYLAADHVSVRYEDRRRLDIDAWLHQQGIERRLVVTVPGFSGIAPFLRGTARLATLPSLLGTELLRGFAQADVPLPASLQTPPLPMYLLWHRRHQDDPVQQWVRAEVEAVALSAVRLP</sequence>
<evidence type="ECO:0000313" key="7">
    <source>
        <dbReference type="Proteomes" id="UP001235760"/>
    </source>
</evidence>
<organism evidence="6 7">
    <name type="scientific">Leptothrix discophora</name>
    <dbReference type="NCBI Taxonomy" id="89"/>
    <lineage>
        <taxon>Bacteria</taxon>
        <taxon>Pseudomonadati</taxon>
        <taxon>Pseudomonadota</taxon>
        <taxon>Betaproteobacteria</taxon>
        <taxon>Burkholderiales</taxon>
        <taxon>Sphaerotilaceae</taxon>
        <taxon>Leptothrix</taxon>
    </lineage>
</organism>
<name>A0ABT9G484_LEPDI</name>
<dbReference type="Gene3D" id="3.40.190.10">
    <property type="entry name" value="Periplasmic binding protein-like II"/>
    <property type="match status" value="2"/>
</dbReference>
<dbReference type="SUPFAM" id="SSF46785">
    <property type="entry name" value="Winged helix' DNA-binding domain"/>
    <property type="match status" value="1"/>
</dbReference>
<dbReference type="Proteomes" id="UP001235760">
    <property type="component" value="Unassembled WGS sequence"/>
</dbReference>
<dbReference type="InterPro" id="IPR036388">
    <property type="entry name" value="WH-like_DNA-bd_sf"/>
</dbReference>
<dbReference type="Pfam" id="PF03466">
    <property type="entry name" value="LysR_substrate"/>
    <property type="match status" value="1"/>
</dbReference>
<keyword evidence="7" id="KW-1185">Reference proteome</keyword>
<keyword evidence="3" id="KW-0238">DNA-binding</keyword>
<dbReference type="SUPFAM" id="SSF53850">
    <property type="entry name" value="Periplasmic binding protein-like II"/>
    <property type="match status" value="1"/>
</dbReference>
<evidence type="ECO:0000256" key="2">
    <source>
        <dbReference type="ARBA" id="ARBA00023015"/>
    </source>
</evidence>
<proteinExistence type="inferred from homology"/>
<gene>
    <name evidence="6" type="ORF">Q8X39_11230</name>
</gene>
<evidence type="ECO:0000259" key="5">
    <source>
        <dbReference type="PROSITE" id="PS50931"/>
    </source>
</evidence>
<evidence type="ECO:0000256" key="1">
    <source>
        <dbReference type="ARBA" id="ARBA00009437"/>
    </source>
</evidence>
<dbReference type="Gene3D" id="1.10.10.10">
    <property type="entry name" value="Winged helix-like DNA-binding domain superfamily/Winged helix DNA-binding domain"/>
    <property type="match status" value="1"/>
</dbReference>
<dbReference type="RefSeq" id="WP_305749762.1">
    <property type="nucleotide sequence ID" value="NZ_JAUZEE010000005.1"/>
</dbReference>
<feature type="domain" description="HTH lysR-type" evidence="5">
    <location>
        <begin position="9"/>
        <end position="66"/>
    </location>
</feature>
<evidence type="ECO:0000256" key="4">
    <source>
        <dbReference type="ARBA" id="ARBA00023163"/>
    </source>
</evidence>
<comment type="similarity">
    <text evidence="1">Belongs to the LysR transcriptional regulatory family.</text>
</comment>
<dbReference type="InterPro" id="IPR005119">
    <property type="entry name" value="LysR_subst-bd"/>
</dbReference>
<keyword evidence="2" id="KW-0805">Transcription regulation</keyword>
<dbReference type="InterPro" id="IPR050389">
    <property type="entry name" value="LysR-type_TF"/>
</dbReference>